<comment type="caution">
    <text evidence="2">The sequence shown here is derived from an EMBL/GenBank/DDBJ whole genome shotgun (WGS) entry which is preliminary data.</text>
</comment>
<evidence type="ECO:0000313" key="3">
    <source>
        <dbReference type="Proteomes" id="UP000298009"/>
    </source>
</evidence>
<protein>
    <submittedName>
        <fullName evidence="2">Uncharacterized protein</fullName>
    </submittedName>
</protein>
<sequence length="178" mass="20873">MVNNDSKVYTLLHLVIIIFYFSCAAFPDQVTSKERKLSSIGKEKVRVVFTGFYRYEQEKKAILETLLKRGLTIDPNSDSELELILQKKEPTYKYIWIHRLNLLATFLSGGLIPSHIRTEQTITFRYSKLGDIERESIYEIGMDQWRGIPVIIIMVLQWPNQVYKEQLIEATELEIKEI</sequence>
<feature type="transmembrane region" description="Helical" evidence="1">
    <location>
        <begin position="6"/>
        <end position="26"/>
    </location>
</feature>
<dbReference type="Proteomes" id="UP000298009">
    <property type="component" value="Unassembled WGS sequence"/>
</dbReference>
<keyword evidence="1" id="KW-0472">Membrane</keyword>
<name>A0A4R9I9E5_9LEPT</name>
<keyword evidence="1" id="KW-0812">Transmembrane</keyword>
<accession>A0A4R9I9E5</accession>
<dbReference type="AlphaFoldDB" id="A0A4R9I9E5"/>
<dbReference type="RefSeq" id="WP_135602249.1">
    <property type="nucleotide sequence ID" value="NZ_RQFK01000026.1"/>
</dbReference>
<evidence type="ECO:0000256" key="1">
    <source>
        <dbReference type="SAM" id="Phobius"/>
    </source>
</evidence>
<organism evidence="2 3">
    <name type="scientific">Leptospira noumeaensis</name>
    <dbReference type="NCBI Taxonomy" id="2484964"/>
    <lineage>
        <taxon>Bacteria</taxon>
        <taxon>Pseudomonadati</taxon>
        <taxon>Spirochaetota</taxon>
        <taxon>Spirochaetia</taxon>
        <taxon>Leptospirales</taxon>
        <taxon>Leptospiraceae</taxon>
        <taxon>Leptospira</taxon>
    </lineage>
</organism>
<keyword evidence="1" id="KW-1133">Transmembrane helix</keyword>
<keyword evidence="3" id="KW-1185">Reference proteome</keyword>
<dbReference type="EMBL" id="RQFK01000026">
    <property type="protein sequence ID" value="TGK82426.1"/>
    <property type="molecule type" value="Genomic_DNA"/>
</dbReference>
<dbReference type="OrthoDB" id="341935at2"/>
<evidence type="ECO:0000313" key="2">
    <source>
        <dbReference type="EMBL" id="TGK82426.1"/>
    </source>
</evidence>
<gene>
    <name evidence="2" type="ORF">EHQ24_14350</name>
</gene>
<reference evidence="2" key="1">
    <citation type="journal article" date="2019" name="PLoS Negl. Trop. Dis.">
        <title>Revisiting the worldwide diversity of Leptospira species in the environment.</title>
        <authorList>
            <person name="Vincent A.T."/>
            <person name="Schiettekatte O."/>
            <person name="Bourhy P."/>
            <person name="Veyrier F.J."/>
            <person name="Picardeau M."/>
        </authorList>
    </citation>
    <scope>NUCLEOTIDE SEQUENCE [LARGE SCALE GENOMIC DNA]</scope>
    <source>
        <strain evidence="2">201800287</strain>
    </source>
</reference>
<proteinExistence type="predicted"/>